<proteinExistence type="predicted"/>
<dbReference type="Pfam" id="PF00932">
    <property type="entry name" value="LTD"/>
    <property type="match status" value="1"/>
</dbReference>
<keyword evidence="2" id="KW-0540">Nuclease</keyword>
<dbReference type="InterPro" id="IPR059177">
    <property type="entry name" value="GH29D-like_dom"/>
</dbReference>
<dbReference type="CDD" id="cd04486">
    <property type="entry name" value="YhcR_OBF_like"/>
    <property type="match status" value="2"/>
</dbReference>
<name>A0A2M9F0Z3_9BACL</name>
<comment type="caution">
    <text evidence="2">The sequence shown here is derived from an EMBL/GenBank/DDBJ whole genome shotgun (WGS) entry which is preliminary data.</text>
</comment>
<keyword evidence="2" id="KW-0378">Hydrolase</keyword>
<reference evidence="2 3" key="1">
    <citation type="submission" date="2017-10" db="EMBL/GenBank/DDBJ databases">
        <title>Draft genome of Chryseomicrobium casticus sp. nov.</title>
        <authorList>
            <person name="Chakraborty R."/>
            <person name="Saha T."/>
        </authorList>
    </citation>
    <scope>NUCLEOTIDE SEQUENCE [LARGE SCALE GENOMIC DNA]</scope>
    <source>
        <strain evidence="2 3">ET03</strain>
    </source>
</reference>
<feature type="domain" description="LTD" evidence="1">
    <location>
        <begin position="30"/>
        <end position="156"/>
    </location>
</feature>
<evidence type="ECO:0000259" key="1">
    <source>
        <dbReference type="PROSITE" id="PS51841"/>
    </source>
</evidence>
<sequence>MKNLNTVNLFKTAWTKSLLAFVLVVSLVVPYLPQTASAAPVSVATDLIISEYIEGSSNNKALEIYNGTGADIDLSNYKLELYNNGLTTVGNTENLTGTLAHGATYILYNSSATADFKPVNGKSSGVANFNGDDTVLLKKGDTLVDSFGQFGNDPGTNWSANGVATSEMTLVRKETIVQGDTNPSDVFDPSVEWIAYPQNTATYLGSHTMNGAPPVEETKVADVSVSPAAGSVLSGTQVTLSTTTKDATIYYTTDGSTPSTESTLYSTPIEINADTVIKAVGVKEGLETSEIQTYEYTILVPTTVAEVRAATQGSKIITEAIVTTDKQKFGNNGFYIQDDTAGIYVFTSYDLGVTEGDRVQIQGTLGIYQGDLQITNPVVTKLTANNELPAVQVVPASGVNADTQGERLVMEKATISAIRDAGFGTIELTATTEDGSSVLVRNDNRNGFTYDDFIRQYKNGDVLDIYGFAGTFNGTFQFKTIGSKSFELSVKPDVFTNVFPGSVKEGQAIELLTELENATIYYTTDGSTPSTTSTLYTTPIVLTETSTIKAIAVTDTTTSEVFSFKYTVLKTENVTIEEIQGEDHYSPYTGASVAGVTGVITHFYNTANFFIQTTTPDNNPATAEGIMVNFANAKSTYSIGDVVTVNGLVQEHYYEGYSDSRQTDLPITRIANTSLVKTGTAELPAPVQMGVDRVAPTKIIDNDQLTSFDVNEDGIDFWESLEGMRISVPNAQILGPQKYGEVIVVNTEATNNTLNLLGGINISSDDYNPERVILDIDDENFVTKSGDRFATAPVGVVGYGFGNYKVFTSVDQLPELIESEHPDETTKIEAAEEKLTVASYNVENFSANSEQTPDEKVAKIADSFVTKMKSPDIITLVEVQDNDGATASGTTDASQSYERLIAAIQAAGGPTYSYTDIAPEYNKDGGQPGGNIRVGYLYNPSRVQLAEGTKGTATEGAQWTDSGSLTLNPGRILDLPQENTRKPIAAEFIFNGEKVVVIGAHLNSKGGDQGLFGKNQPPVLGSEPERIELATMINDFIERGLAKDPNLNVVVAGDMNDFEFTPALTALKGDSLVNMIEQVPVEDRFTYYYQGNNQVLDHILVTKNLLAKTVVDILHVNANKMEAHGRASDHDAVLIQVDFTKEVTPPVPPMEYERFLKYENTKIGKLVIATPKTHITVDENVRINNGIEIKSQIAGITGSGLVDRAVVLNPNKQNAIFDFEGSFVKEIVITGSYKMELRNIENVQKISYQKGASEHKVTIISTK</sequence>
<accession>A0A2M9F0Z3</accession>
<dbReference type="Proteomes" id="UP000228680">
    <property type="component" value="Unassembled WGS sequence"/>
</dbReference>
<keyword evidence="3" id="KW-1185">Reference proteome</keyword>
<dbReference type="PANTHER" id="PTHR42834:SF1">
    <property type="entry name" value="ENDONUCLEASE_EXONUCLEASE_PHOSPHATASE FAMILY PROTEIN (AFU_ORTHOLOGUE AFUA_3G09210)"/>
    <property type="match status" value="1"/>
</dbReference>
<dbReference type="InterPro" id="IPR005135">
    <property type="entry name" value="Endo/exonuclease/phosphatase"/>
</dbReference>
<gene>
    <name evidence="2" type="ORF">CQS04_08200</name>
</gene>
<dbReference type="SUPFAM" id="SSF56219">
    <property type="entry name" value="DNase I-like"/>
    <property type="match status" value="1"/>
</dbReference>
<dbReference type="Gene3D" id="3.60.10.10">
    <property type="entry name" value="Endonuclease/exonuclease/phosphatase"/>
    <property type="match status" value="1"/>
</dbReference>
<dbReference type="PROSITE" id="PS51841">
    <property type="entry name" value="LTD"/>
    <property type="match status" value="1"/>
</dbReference>
<dbReference type="InterPro" id="IPR001322">
    <property type="entry name" value="Lamin_tail_dom"/>
</dbReference>
<dbReference type="PANTHER" id="PTHR42834">
    <property type="entry name" value="ENDONUCLEASE/EXONUCLEASE/PHOSPHATASE FAMILY PROTEIN (AFU_ORTHOLOGUE AFUA_3G09210)"/>
    <property type="match status" value="1"/>
</dbReference>
<keyword evidence="2" id="KW-0255">Endonuclease</keyword>
<dbReference type="Pfam" id="PF03372">
    <property type="entry name" value="Exo_endo_phos"/>
    <property type="match status" value="1"/>
</dbReference>
<dbReference type="Pfam" id="PF13290">
    <property type="entry name" value="CHB_HEX_C_1"/>
    <property type="match status" value="2"/>
</dbReference>
<evidence type="ECO:0000313" key="2">
    <source>
        <dbReference type="EMBL" id="PJK17120.1"/>
    </source>
</evidence>
<dbReference type="AlphaFoldDB" id="A0A2M9F0Z3"/>
<organism evidence="2 3">
    <name type="scientific">Chryseomicrobium excrementi</name>
    <dbReference type="NCBI Taxonomy" id="2041346"/>
    <lineage>
        <taxon>Bacteria</taxon>
        <taxon>Bacillati</taxon>
        <taxon>Bacillota</taxon>
        <taxon>Bacilli</taxon>
        <taxon>Bacillales</taxon>
        <taxon>Caryophanaceae</taxon>
        <taxon>Chryseomicrobium</taxon>
    </lineage>
</organism>
<dbReference type="InterPro" id="IPR036691">
    <property type="entry name" value="Endo/exonu/phosph_ase_sf"/>
</dbReference>
<dbReference type="EMBL" id="PCGR01000002">
    <property type="protein sequence ID" value="PJK17120.1"/>
    <property type="molecule type" value="Genomic_DNA"/>
</dbReference>
<protein>
    <submittedName>
        <fullName evidence="2">Endonuclease</fullName>
    </submittedName>
</protein>
<evidence type="ECO:0000313" key="3">
    <source>
        <dbReference type="Proteomes" id="UP000228680"/>
    </source>
</evidence>
<dbReference type="OrthoDB" id="9801679at2"/>
<dbReference type="GO" id="GO:0004519">
    <property type="term" value="F:endonuclease activity"/>
    <property type="evidence" value="ECO:0007669"/>
    <property type="project" value="UniProtKB-KW"/>
</dbReference>